<dbReference type="Pfam" id="PF07730">
    <property type="entry name" value="HisKA_3"/>
    <property type="match status" value="1"/>
</dbReference>
<dbReference type="InterPro" id="IPR003594">
    <property type="entry name" value="HATPase_dom"/>
</dbReference>
<dbReference type="InterPro" id="IPR011712">
    <property type="entry name" value="Sig_transdc_His_kin_sub3_dim/P"/>
</dbReference>
<dbReference type="CDD" id="cd16917">
    <property type="entry name" value="HATPase_UhpB-NarQ-NarX-like"/>
    <property type="match status" value="1"/>
</dbReference>
<evidence type="ECO:0000256" key="1">
    <source>
        <dbReference type="ARBA" id="ARBA00022679"/>
    </source>
</evidence>
<gene>
    <name evidence="5" type="ordered locus">Lcho_2419</name>
</gene>
<dbReference type="GO" id="GO:0016020">
    <property type="term" value="C:membrane"/>
    <property type="evidence" value="ECO:0007669"/>
    <property type="project" value="InterPro"/>
</dbReference>
<organism evidence="5 6">
    <name type="scientific">Leptothrix cholodnii (strain ATCC 51168 / LMG 8142 / SP-6)</name>
    <name type="common">Leptothrix discophora (strain SP-6)</name>
    <dbReference type="NCBI Taxonomy" id="395495"/>
    <lineage>
        <taxon>Bacteria</taxon>
        <taxon>Pseudomonadati</taxon>
        <taxon>Pseudomonadota</taxon>
        <taxon>Betaproteobacteria</taxon>
        <taxon>Burkholderiales</taxon>
        <taxon>Sphaerotilaceae</taxon>
        <taxon>Leptothrix</taxon>
    </lineage>
</organism>
<dbReference type="PANTHER" id="PTHR24421">
    <property type="entry name" value="NITRATE/NITRITE SENSOR PROTEIN NARX-RELATED"/>
    <property type="match status" value="1"/>
</dbReference>
<dbReference type="Proteomes" id="UP000001693">
    <property type="component" value="Chromosome"/>
</dbReference>
<keyword evidence="2 5" id="KW-0418">Kinase</keyword>
<dbReference type="HOGENOM" id="CLU_727224_0_0_4"/>
<protein>
    <submittedName>
        <fullName evidence="5">Histidine kinase</fullName>
    </submittedName>
</protein>
<dbReference type="InterPro" id="IPR036890">
    <property type="entry name" value="HATPase_C_sf"/>
</dbReference>
<keyword evidence="1" id="KW-0808">Transferase</keyword>
<keyword evidence="6" id="KW-1185">Reference proteome</keyword>
<accession>B1Y5H2</accession>
<dbReference type="OrthoDB" id="9782588at2"/>
<dbReference type="RefSeq" id="WP_012347440.1">
    <property type="nucleotide sequence ID" value="NC_010524.1"/>
</dbReference>
<evidence type="ECO:0000256" key="2">
    <source>
        <dbReference type="ARBA" id="ARBA00022777"/>
    </source>
</evidence>
<evidence type="ECO:0000313" key="5">
    <source>
        <dbReference type="EMBL" id="ACB34684.1"/>
    </source>
</evidence>
<dbReference type="Gene3D" id="3.30.565.10">
    <property type="entry name" value="Histidine kinase-like ATPase, C-terminal domain"/>
    <property type="match status" value="1"/>
</dbReference>
<dbReference type="InterPro" id="IPR005467">
    <property type="entry name" value="His_kinase_dom"/>
</dbReference>
<evidence type="ECO:0000313" key="6">
    <source>
        <dbReference type="Proteomes" id="UP000001693"/>
    </source>
</evidence>
<reference evidence="5 6" key="1">
    <citation type="submission" date="2008-03" db="EMBL/GenBank/DDBJ databases">
        <title>Complete sequence of Leptothrix cholodnii SP-6.</title>
        <authorList>
            <consortium name="US DOE Joint Genome Institute"/>
            <person name="Copeland A."/>
            <person name="Lucas S."/>
            <person name="Lapidus A."/>
            <person name="Glavina del Rio T."/>
            <person name="Dalin E."/>
            <person name="Tice H."/>
            <person name="Bruce D."/>
            <person name="Goodwin L."/>
            <person name="Pitluck S."/>
            <person name="Chertkov O."/>
            <person name="Brettin T."/>
            <person name="Detter J.C."/>
            <person name="Han C."/>
            <person name="Kuske C.R."/>
            <person name="Schmutz J."/>
            <person name="Larimer F."/>
            <person name="Land M."/>
            <person name="Hauser L."/>
            <person name="Kyrpides N."/>
            <person name="Lykidis A."/>
            <person name="Emerson D."/>
            <person name="Richardson P."/>
        </authorList>
    </citation>
    <scope>NUCLEOTIDE SEQUENCE [LARGE SCALE GENOMIC DNA]</scope>
    <source>
        <strain evidence="6">ATCC 51168 / LMG 8142 / SP-6</strain>
    </source>
</reference>
<dbReference type="GO" id="GO:0000155">
    <property type="term" value="F:phosphorelay sensor kinase activity"/>
    <property type="evidence" value="ECO:0007669"/>
    <property type="project" value="InterPro"/>
</dbReference>
<dbReference type="SUPFAM" id="SSF55874">
    <property type="entry name" value="ATPase domain of HSP90 chaperone/DNA topoisomerase II/histidine kinase"/>
    <property type="match status" value="1"/>
</dbReference>
<name>B1Y5H2_LEPCP</name>
<dbReference type="Pfam" id="PF02518">
    <property type="entry name" value="HATPase_c"/>
    <property type="match status" value="1"/>
</dbReference>
<dbReference type="Gene3D" id="1.20.5.1930">
    <property type="match status" value="1"/>
</dbReference>
<dbReference type="PANTHER" id="PTHR24421:SF59">
    <property type="entry name" value="OXYGEN SENSOR HISTIDINE KINASE NREB"/>
    <property type="match status" value="1"/>
</dbReference>
<feature type="domain" description="Histidine kinase" evidence="4">
    <location>
        <begin position="54"/>
        <end position="248"/>
    </location>
</feature>
<dbReference type="AlphaFoldDB" id="B1Y5H2"/>
<evidence type="ECO:0000259" key="4">
    <source>
        <dbReference type="PROSITE" id="PS50109"/>
    </source>
</evidence>
<dbReference type="STRING" id="395495.Lcho_2419"/>
<dbReference type="PROSITE" id="PS50109">
    <property type="entry name" value="HIS_KIN"/>
    <property type="match status" value="1"/>
</dbReference>
<keyword evidence="3" id="KW-0902">Two-component regulatory system</keyword>
<evidence type="ECO:0000256" key="3">
    <source>
        <dbReference type="ARBA" id="ARBA00023012"/>
    </source>
</evidence>
<dbReference type="eggNOG" id="COG4585">
    <property type="taxonomic scope" value="Bacteria"/>
</dbReference>
<proteinExistence type="predicted"/>
<dbReference type="SMART" id="SM00387">
    <property type="entry name" value="HATPase_c"/>
    <property type="match status" value="1"/>
</dbReference>
<dbReference type="EMBL" id="CP001013">
    <property type="protein sequence ID" value="ACB34684.1"/>
    <property type="molecule type" value="Genomic_DNA"/>
</dbReference>
<dbReference type="KEGG" id="lch:Lcho_2419"/>
<sequence length="380" mass="40882">MPPPIPHAARVTPHDDTELKRAQTELMRSQDVLRRLAAGLDSVQENERRRIASELHDDLQQTLAAIGLEVGAIRGQLAAQACDLTARLDTVRELAITAIAATRRIVNDLRPPILEELGLAAALDALVAQVARRTGMRCRFQTDEDTDAELAPAVVTSLYRTAQQALSNVTRHAGASAVTVQLQRDGGRGVLLRIADNGRGMAVDDRRRPFTVGLLSMQERLRALGGELRLESRLGAGTTVEARAPSTPAAATSPQSLVVGIPREPDDDLLRFLHRAPVGLVQAALDGQIEMLNPTATRLLMPFSTDGRLDNLFGVLKQAVPHLRHLSAQVEPPSGVVCESLRIELAPQGERGAVQALSLSMLKQAGGRLMAVLGPAEPDR</sequence>
<dbReference type="GO" id="GO:0046983">
    <property type="term" value="F:protein dimerization activity"/>
    <property type="evidence" value="ECO:0007669"/>
    <property type="project" value="InterPro"/>
</dbReference>
<dbReference type="InterPro" id="IPR050482">
    <property type="entry name" value="Sensor_HK_TwoCompSys"/>
</dbReference>